<dbReference type="InterPro" id="IPR029480">
    <property type="entry name" value="Transpos_assoc"/>
</dbReference>
<gene>
    <name evidence="2" type="ORF">NCGR_LOCUS7392</name>
</gene>
<sequence>MTDLLEGHRYNIQHVIVMGDGGTYLSVRDVNREGGRKMDRRWIHGALFTPQYICGVRSFMNFVKERFSESEKILCPCESCLNYKSLEQNEVERHLLLNGMSSTYTRWIDHGEDRNIHVLEELEVVEDANVDSYVPEHTNDGCGLEEMLGELVRSEQHRNEARPEDGNEGAASHFKQLIEDAKHGKIMRERRFQSKSIAAFSIGPQAAKDVCLKKRSEEAQWHKLKRKHNEKEMTHPARWKGMGRF</sequence>
<name>A0A811MVP6_9POAL</name>
<evidence type="ECO:0000313" key="2">
    <source>
        <dbReference type="EMBL" id="CAD6211421.1"/>
    </source>
</evidence>
<reference evidence="2" key="1">
    <citation type="submission" date="2020-10" db="EMBL/GenBank/DDBJ databases">
        <authorList>
            <person name="Han B."/>
            <person name="Lu T."/>
            <person name="Zhao Q."/>
            <person name="Huang X."/>
            <person name="Zhao Y."/>
        </authorList>
    </citation>
    <scope>NUCLEOTIDE SEQUENCE</scope>
</reference>
<proteinExistence type="predicted"/>
<evidence type="ECO:0000313" key="3">
    <source>
        <dbReference type="Proteomes" id="UP000604825"/>
    </source>
</evidence>
<comment type="caution">
    <text evidence="2">The sequence shown here is derived from an EMBL/GenBank/DDBJ whole genome shotgun (WGS) entry which is preliminary data.</text>
</comment>
<keyword evidence="3" id="KW-1185">Reference proteome</keyword>
<dbReference type="AlphaFoldDB" id="A0A811MVP6"/>
<dbReference type="OrthoDB" id="629391at2759"/>
<evidence type="ECO:0000259" key="1">
    <source>
        <dbReference type="Pfam" id="PF13963"/>
    </source>
</evidence>
<accession>A0A811MVP6</accession>
<feature type="domain" description="Transposase-associated" evidence="1">
    <location>
        <begin position="40"/>
        <end position="112"/>
    </location>
</feature>
<dbReference type="EMBL" id="CAJGYO010000002">
    <property type="protein sequence ID" value="CAD6211421.1"/>
    <property type="molecule type" value="Genomic_DNA"/>
</dbReference>
<organism evidence="2 3">
    <name type="scientific">Miscanthus lutarioriparius</name>
    <dbReference type="NCBI Taxonomy" id="422564"/>
    <lineage>
        <taxon>Eukaryota</taxon>
        <taxon>Viridiplantae</taxon>
        <taxon>Streptophyta</taxon>
        <taxon>Embryophyta</taxon>
        <taxon>Tracheophyta</taxon>
        <taxon>Spermatophyta</taxon>
        <taxon>Magnoliopsida</taxon>
        <taxon>Liliopsida</taxon>
        <taxon>Poales</taxon>
        <taxon>Poaceae</taxon>
        <taxon>PACMAD clade</taxon>
        <taxon>Panicoideae</taxon>
        <taxon>Andropogonodae</taxon>
        <taxon>Andropogoneae</taxon>
        <taxon>Saccharinae</taxon>
        <taxon>Miscanthus</taxon>
    </lineage>
</organism>
<dbReference type="Pfam" id="PF13963">
    <property type="entry name" value="Transpos_assoc"/>
    <property type="match status" value="1"/>
</dbReference>
<dbReference type="Proteomes" id="UP000604825">
    <property type="component" value="Unassembled WGS sequence"/>
</dbReference>
<protein>
    <recommendedName>
        <fullName evidence="1">Transposase-associated domain-containing protein</fullName>
    </recommendedName>
</protein>